<dbReference type="GO" id="GO:0046100">
    <property type="term" value="P:hypoxanthine metabolic process"/>
    <property type="evidence" value="ECO:0007669"/>
    <property type="project" value="TreeGrafter"/>
</dbReference>
<dbReference type="PANTHER" id="PTHR43340">
    <property type="entry name" value="HYPOXANTHINE-GUANINE PHOSPHORIBOSYLTRANSFERASE"/>
    <property type="match status" value="1"/>
</dbReference>
<dbReference type="GO" id="GO:0005829">
    <property type="term" value="C:cytosol"/>
    <property type="evidence" value="ECO:0007669"/>
    <property type="project" value="TreeGrafter"/>
</dbReference>
<dbReference type="InterPro" id="IPR029057">
    <property type="entry name" value="PRTase-like"/>
</dbReference>
<name>A0A3P8WXU7_CYNSE</name>
<proteinExistence type="predicted"/>
<dbReference type="InterPro" id="IPR000836">
    <property type="entry name" value="PRTase_dom"/>
</dbReference>
<reference evidence="1" key="3">
    <citation type="submission" date="2025-09" db="UniProtKB">
        <authorList>
            <consortium name="Ensembl"/>
        </authorList>
    </citation>
    <scope>IDENTIFICATION</scope>
</reference>
<dbReference type="Gene3D" id="3.40.50.2020">
    <property type="match status" value="2"/>
</dbReference>
<dbReference type="GO" id="GO:0006166">
    <property type="term" value="P:purine ribonucleoside salvage"/>
    <property type="evidence" value="ECO:0007669"/>
    <property type="project" value="UniProtKB-KW"/>
</dbReference>
<dbReference type="PANTHER" id="PTHR43340:SF5">
    <property type="entry name" value="PHOSPHORIBOSYLTRANSFERASE DOMAIN-CONTAINING PROTEIN 1"/>
    <property type="match status" value="1"/>
</dbReference>
<reference evidence="1" key="2">
    <citation type="submission" date="2025-08" db="UniProtKB">
        <authorList>
            <consortium name="Ensembl"/>
        </authorList>
    </citation>
    <scope>IDENTIFICATION</scope>
</reference>
<dbReference type="InterPro" id="IPR050408">
    <property type="entry name" value="HGPRT"/>
</dbReference>
<dbReference type="OMA" id="LYSRIEC"/>
<accession>A0A3P8WXU7</accession>
<reference evidence="1 2" key="1">
    <citation type="journal article" date="2014" name="Nat. Genet.">
        <title>Whole-genome sequence of a flatfish provides insights into ZW sex chromosome evolution and adaptation to a benthic lifestyle.</title>
        <authorList>
            <person name="Chen S."/>
            <person name="Zhang G."/>
            <person name="Shao C."/>
            <person name="Huang Q."/>
            <person name="Liu G."/>
            <person name="Zhang P."/>
            <person name="Song W."/>
            <person name="An N."/>
            <person name="Chalopin D."/>
            <person name="Volff J.N."/>
            <person name="Hong Y."/>
            <person name="Li Q."/>
            <person name="Sha Z."/>
            <person name="Zhou H."/>
            <person name="Xie M."/>
            <person name="Yu Q."/>
            <person name="Liu Y."/>
            <person name="Xiang H."/>
            <person name="Wang N."/>
            <person name="Wu K."/>
            <person name="Yang C."/>
            <person name="Zhou Q."/>
            <person name="Liao X."/>
            <person name="Yang L."/>
            <person name="Hu Q."/>
            <person name="Zhang J."/>
            <person name="Meng L."/>
            <person name="Jin L."/>
            <person name="Tian Y."/>
            <person name="Lian J."/>
            <person name="Yang J."/>
            <person name="Miao G."/>
            <person name="Liu S."/>
            <person name="Liang Z."/>
            <person name="Yan F."/>
            <person name="Li Y."/>
            <person name="Sun B."/>
            <person name="Zhang H."/>
            <person name="Zhang J."/>
            <person name="Zhu Y."/>
            <person name="Du M."/>
            <person name="Zhao Y."/>
            <person name="Schartl M."/>
            <person name="Tang Q."/>
            <person name="Wang J."/>
        </authorList>
    </citation>
    <scope>NUCLEOTIDE SEQUENCE</scope>
</reference>
<dbReference type="InParanoid" id="A0A3P8WXU7"/>
<dbReference type="GO" id="GO:0004422">
    <property type="term" value="F:hypoxanthine phosphoribosyltransferase activity"/>
    <property type="evidence" value="ECO:0007669"/>
    <property type="project" value="TreeGrafter"/>
</dbReference>
<keyword evidence="2" id="KW-1185">Reference proteome</keyword>
<protein>
    <submittedName>
        <fullName evidence="1">Phosphoribosyl transferase domain containing 1a</fullName>
    </submittedName>
</protein>
<dbReference type="Ensembl" id="ENSCSET00000029941.1">
    <property type="protein sequence ID" value="ENSCSEP00000029540.1"/>
    <property type="gene ID" value="ENSCSEG00000018925.1"/>
</dbReference>
<dbReference type="GO" id="GO:0006178">
    <property type="term" value="P:guanine salvage"/>
    <property type="evidence" value="ECO:0007669"/>
    <property type="project" value="TreeGrafter"/>
</dbReference>
<evidence type="ECO:0000313" key="2">
    <source>
        <dbReference type="Proteomes" id="UP000265120"/>
    </source>
</evidence>
<dbReference type="GeneTree" id="ENSGT00940000164792"/>
<dbReference type="Proteomes" id="UP000265120">
    <property type="component" value="Chromosome 3"/>
</dbReference>
<dbReference type="STRING" id="244447.ENSCSEP00000029540"/>
<dbReference type="AlphaFoldDB" id="A0A3P8WXU7"/>
<dbReference type="GO" id="GO:0032263">
    <property type="term" value="P:GMP salvage"/>
    <property type="evidence" value="ECO:0007669"/>
    <property type="project" value="TreeGrafter"/>
</dbReference>
<dbReference type="SUPFAM" id="SSF53271">
    <property type="entry name" value="PRTase-like"/>
    <property type="match status" value="2"/>
</dbReference>
<dbReference type="CDD" id="cd06223">
    <property type="entry name" value="PRTases_typeI"/>
    <property type="match status" value="1"/>
</dbReference>
<organism evidence="1 2">
    <name type="scientific">Cynoglossus semilaevis</name>
    <name type="common">Tongue sole</name>
    <dbReference type="NCBI Taxonomy" id="244447"/>
    <lineage>
        <taxon>Eukaryota</taxon>
        <taxon>Metazoa</taxon>
        <taxon>Chordata</taxon>
        <taxon>Craniata</taxon>
        <taxon>Vertebrata</taxon>
        <taxon>Euteleostomi</taxon>
        <taxon>Actinopterygii</taxon>
        <taxon>Neopterygii</taxon>
        <taxon>Teleostei</taxon>
        <taxon>Neoteleostei</taxon>
        <taxon>Acanthomorphata</taxon>
        <taxon>Carangaria</taxon>
        <taxon>Pleuronectiformes</taxon>
        <taxon>Pleuronectoidei</taxon>
        <taxon>Cynoglossidae</taxon>
        <taxon>Cynoglossinae</taxon>
        <taxon>Cynoglossus</taxon>
    </lineage>
</organism>
<evidence type="ECO:0000313" key="1">
    <source>
        <dbReference type="Ensembl" id="ENSCSEP00000029540.1"/>
    </source>
</evidence>
<dbReference type="GO" id="GO:0032264">
    <property type="term" value="P:IMP salvage"/>
    <property type="evidence" value="ECO:0007669"/>
    <property type="project" value="TreeGrafter"/>
</dbReference>
<dbReference type="GO" id="GO:0000287">
    <property type="term" value="F:magnesium ion binding"/>
    <property type="evidence" value="ECO:0007669"/>
    <property type="project" value="TreeGrafter"/>
</dbReference>
<sequence length="215" mass="24806">MTDAEMDKGIVIKDEWPGYSLDLFTYPEHYSGDIECVYIPHGVIMDRVERLASYIKEDFGDNDNIVVLCVLKGGYKFCSDLVEFIKILGRNSNKYLETRVEFIRLKSYLNDQSTEDLHIIGSRDLSFLRGKVQYPSILGFFLLLKHTSKSIQEFSLFCSSRVTLSHSSLCLFLIDVGFEIPDHFVVGYALDYNEYFRDLNHICVISEAGKMKYKV</sequence>